<feature type="non-terminal residue" evidence="1">
    <location>
        <position position="1"/>
    </location>
</feature>
<organism evidence="1 2">
    <name type="scientific">Diploptera punctata</name>
    <name type="common">Pacific beetle cockroach</name>
    <dbReference type="NCBI Taxonomy" id="6984"/>
    <lineage>
        <taxon>Eukaryota</taxon>
        <taxon>Metazoa</taxon>
        <taxon>Ecdysozoa</taxon>
        <taxon>Arthropoda</taxon>
        <taxon>Hexapoda</taxon>
        <taxon>Insecta</taxon>
        <taxon>Pterygota</taxon>
        <taxon>Neoptera</taxon>
        <taxon>Polyneoptera</taxon>
        <taxon>Dictyoptera</taxon>
        <taxon>Blattodea</taxon>
        <taxon>Blaberoidea</taxon>
        <taxon>Blaberidae</taxon>
        <taxon>Diplopterinae</taxon>
        <taxon>Diploptera</taxon>
    </lineage>
</organism>
<dbReference type="AlphaFoldDB" id="A0AAD7Z590"/>
<evidence type="ECO:0000313" key="2">
    <source>
        <dbReference type="Proteomes" id="UP001233999"/>
    </source>
</evidence>
<accession>A0AAD7Z590</accession>
<name>A0AAD7Z590_DIPPU</name>
<sequence length="69" mass="8259">SFFRAKYLKNKKQTETNIYHFSRIILDHKHMQLLKVSYVQAQITPSNYGMKNKVPNMQLLKVSYFHAQI</sequence>
<proteinExistence type="predicted"/>
<evidence type="ECO:0000313" key="1">
    <source>
        <dbReference type="EMBL" id="KAJ9574149.1"/>
    </source>
</evidence>
<reference evidence="1" key="2">
    <citation type="submission" date="2023-05" db="EMBL/GenBank/DDBJ databases">
        <authorList>
            <person name="Fouks B."/>
        </authorList>
    </citation>
    <scope>NUCLEOTIDE SEQUENCE</scope>
    <source>
        <strain evidence="1">Stay&amp;Tobe</strain>
        <tissue evidence="1">Testes</tissue>
    </source>
</reference>
<protein>
    <submittedName>
        <fullName evidence="1">Uncharacterized protein</fullName>
    </submittedName>
</protein>
<keyword evidence="2" id="KW-1185">Reference proteome</keyword>
<reference evidence="1" key="1">
    <citation type="journal article" date="2023" name="IScience">
        <title>Live-bearing cockroach genome reveals convergent evolutionary mechanisms linked to viviparity in insects and beyond.</title>
        <authorList>
            <person name="Fouks B."/>
            <person name="Harrison M.C."/>
            <person name="Mikhailova A.A."/>
            <person name="Marchal E."/>
            <person name="English S."/>
            <person name="Carruthers M."/>
            <person name="Jennings E.C."/>
            <person name="Chiamaka E.L."/>
            <person name="Frigard R.A."/>
            <person name="Pippel M."/>
            <person name="Attardo G.M."/>
            <person name="Benoit J.B."/>
            <person name="Bornberg-Bauer E."/>
            <person name="Tobe S.S."/>
        </authorList>
    </citation>
    <scope>NUCLEOTIDE SEQUENCE</scope>
    <source>
        <strain evidence="1">Stay&amp;Tobe</strain>
    </source>
</reference>
<dbReference type="EMBL" id="JASPKZ010010653">
    <property type="protein sequence ID" value="KAJ9574149.1"/>
    <property type="molecule type" value="Genomic_DNA"/>
</dbReference>
<gene>
    <name evidence="1" type="ORF">L9F63_008482</name>
</gene>
<dbReference type="Proteomes" id="UP001233999">
    <property type="component" value="Unassembled WGS sequence"/>
</dbReference>
<comment type="caution">
    <text evidence="1">The sequence shown here is derived from an EMBL/GenBank/DDBJ whole genome shotgun (WGS) entry which is preliminary data.</text>
</comment>
<feature type="non-terminal residue" evidence="1">
    <location>
        <position position="69"/>
    </location>
</feature>